<feature type="region of interest" description="Disordered" evidence="6">
    <location>
        <begin position="1"/>
        <end position="45"/>
    </location>
</feature>
<feature type="domain" description="Protein kinase" evidence="7">
    <location>
        <begin position="52"/>
        <end position="340"/>
    </location>
</feature>
<dbReference type="GO" id="GO:0004674">
    <property type="term" value="F:protein serine/threonine kinase activity"/>
    <property type="evidence" value="ECO:0007669"/>
    <property type="project" value="UniProtKB-KW"/>
</dbReference>
<comment type="caution">
    <text evidence="8">The sequence shown here is derived from an EMBL/GenBank/DDBJ whole genome shotgun (WGS) entry which is preliminary data.</text>
</comment>
<evidence type="ECO:0000256" key="4">
    <source>
        <dbReference type="ARBA" id="ARBA00022777"/>
    </source>
</evidence>
<keyword evidence="1" id="KW-0723">Serine/threonine-protein kinase</keyword>
<dbReference type="PANTHER" id="PTHR24346:SF82">
    <property type="entry name" value="KP78A-RELATED"/>
    <property type="match status" value="1"/>
</dbReference>
<evidence type="ECO:0000256" key="2">
    <source>
        <dbReference type="ARBA" id="ARBA00022679"/>
    </source>
</evidence>
<evidence type="ECO:0000313" key="9">
    <source>
        <dbReference type="Proteomes" id="UP001438707"/>
    </source>
</evidence>
<reference evidence="8 9" key="1">
    <citation type="journal article" date="2024" name="Nat. Commun.">
        <title>Phylogenomics reveals the evolutionary origins of lichenization in chlorophyte algae.</title>
        <authorList>
            <person name="Puginier C."/>
            <person name="Libourel C."/>
            <person name="Otte J."/>
            <person name="Skaloud P."/>
            <person name="Haon M."/>
            <person name="Grisel S."/>
            <person name="Petersen M."/>
            <person name="Berrin J.G."/>
            <person name="Delaux P.M."/>
            <person name="Dal Grande F."/>
            <person name="Keller J."/>
        </authorList>
    </citation>
    <scope>NUCLEOTIDE SEQUENCE [LARGE SCALE GENOMIC DNA]</scope>
    <source>
        <strain evidence="8 9">SAG 2145</strain>
    </source>
</reference>
<dbReference type="PANTHER" id="PTHR24346">
    <property type="entry name" value="MAP/MICROTUBULE AFFINITY-REGULATING KINASE"/>
    <property type="match status" value="1"/>
</dbReference>
<gene>
    <name evidence="8" type="ORF">WJX74_004269</name>
</gene>
<dbReference type="InterPro" id="IPR011009">
    <property type="entry name" value="Kinase-like_dom_sf"/>
</dbReference>
<name>A0AAW1QHF6_9CHLO</name>
<dbReference type="SUPFAM" id="SSF56112">
    <property type="entry name" value="Protein kinase-like (PK-like)"/>
    <property type="match status" value="1"/>
</dbReference>
<keyword evidence="3" id="KW-0547">Nucleotide-binding</keyword>
<evidence type="ECO:0000313" key="8">
    <source>
        <dbReference type="EMBL" id="KAK9820902.1"/>
    </source>
</evidence>
<keyword evidence="5" id="KW-0067">ATP-binding</keyword>
<organism evidence="8 9">
    <name type="scientific">Apatococcus lobatus</name>
    <dbReference type="NCBI Taxonomy" id="904363"/>
    <lineage>
        <taxon>Eukaryota</taxon>
        <taxon>Viridiplantae</taxon>
        <taxon>Chlorophyta</taxon>
        <taxon>core chlorophytes</taxon>
        <taxon>Trebouxiophyceae</taxon>
        <taxon>Chlorellales</taxon>
        <taxon>Chlorellaceae</taxon>
        <taxon>Apatococcus</taxon>
    </lineage>
</organism>
<dbReference type="InterPro" id="IPR000719">
    <property type="entry name" value="Prot_kinase_dom"/>
</dbReference>
<evidence type="ECO:0000256" key="6">
    <source>
        <dbReference type="SAM" id="MobiDB-lite"/>
    </source>
</evidence>
<feature type="compositionally biased region" description="Low complexity" evidence="6">
    <location>
        <begin position="21"/>
        <end position="31"/>
    </location>
</feature>
<keyword evidence="9" id="KW-1185">Reference proteome</keyword>
<dbReference type="Pfam" id="PF00069">
    <property type="entry name" value="Pkinase"/>
    <property type="match status" value="1"/>
</dbReference>
<dbReference type="GO" id="GO:0005524">
    <property type="term" value="F:ATP binding"/>
    <property type="evidence" value="ECO:0007669"/>
    <property type="project" value="UniProtKB-KW"/>
</dbReference>
<dbReference type="EMBL" id="JALJOS010000042">
    <property type="protein sequence ID" value="KAK9820902.1"/>
    <property type="molecule type" value="Genomic_DNA"/>
</dbReference>
<dbReference type="Proteomes" id="UP001438707">
    <property type="component" value="Unassembled WGS sequence"/>
</dbReference>
<dbReference type="SMART" id="SM00220">
    <property type="entry name" value="S_TKc"/>
    <property type="match status" value="1"/>
</dbReference>
<keyword evidence="2" id="KW-0808">Transferase</keyword>
<evidence type="ECO:0000259" key="7">
    <source>
        <dbReference type="PROSITE" id="PS50011"/>
    </source>
</evidence>
<accession>A0AAW1QHF6</accession>
<dbReference type="GO" id="GO:0005737">
    <property type="term" value="C:cytoplasm"/>
    <property type="evidence" value="ECO:0007669"/>
    <property type="project" value="TreeGrafter"/>
</dbReference>
<dbReference type="Gene3D" id="1.10.510.10">
    <property type="entry name" value="Transferase(Phosphotransferase) domain 1"/>
    <property type="match status" value="1"/>
</dbReference>
<protein>
    <recommendedName>
        <fullName evidence="7">Protein kinase domain-containing protein</fullName>
    </recommendedName>
</protein>
<dbReference type="GO" id="GO:0035556">
    <property type="term" value="P:intracellular signal transduction"/>
    <property type="evidence" value="ECO:0007669"/>
    <property type="project" value="TreeGrafter"/>
</dbReference>
<evidence type="ECO:0000256" key="3">
    <source>
        <dbReference type="ARBA" id="ARBA00022741"/>
    </source>
</evidence>
<evidence type="ECO:0000256" key="1">
    <source>
        <dbReference type="ARBA" id="ARBA00022527"/>
    </source>
</evidence>
<dbReference type="PROSITE" id="PS50011">
    <property type="entry name" value="PROTEIN_KINASE_DOM"/>
    <property type="match status" value="1"/>
</dbReference>
<dbReference type="AlphaFoldDB" id="A0AAW1QHF6"/>
<sequence>MGNCASCGEPPQKPRNDAKKNATATPVNAAATDRHVKGGDGPLPDKALDSSFHAVKQLGSGTAGDIFLCKQPSQNNRMVAVKLFPRPFKNGNQTTLLREVQVPMDLSQGCVSIVTAYEALLTPTHLALVMEVAEGGSLTSHVANRYTTANKGQPIMGEDEARYLFQQLIIAVAHCHKHGWAHRDVKLDNVLMTLSNPPEIKLCDFGFAKPLDSPMTSGPAQTHLGTPEYMSPELLTHDKQGDRSPYNATTVDVWASGVMLVVSLLGAFPFDNQKKHHKSVREAELDLWMQEVNQHWYDSEHIRSNVSKLSPECRDLLDKIFVTNPQERITITQIQAHPWYNQPLTPQYQQAAGKVAQQQAQLDQQINAVPSNPSKVQERRRMIDQMVAAACHGKGKDSEAVTHVDLTHQGVS</sequence>
<evidence type="ECO:0000256" key="5">
    <source>
        <dbReference type="ARBA" id="ARBA00022840"/>
    </source>
</evidence>
<keyword evidence="4" id="KW-0418">Kinase</keyword>
<proteinExistence type="predicted"/>